<keyword evidence="2" id="KW-1185">Reference proteome</keyword>
<gene>
    <name evidence="1" type="ORF">NLG97_g7131</name>
</gene>
<accession>A0ACC1QMP6</accession>
<reference evidence="1" key="1">
    <citation type="submission" date="2022-07" db="EMBL/GenBank/DDBJ databases">
        <title>Genome Sequence of Lecanicillium saksenae.</title>
        <authorList>
            <person name="Buettner E."/>
        </authorList>
    </citation>
    <scope>NUCLEOTIDE SEQUENCE</scope>
    <source>
        <strain evidence="1">VT-O1</strain>
    </source>
</reference>
<organism evidence="1 2">
    <name type="scientific">Lecanicillium saksenae</name>
    <dbReference type="NCBI Taxonomy" id="468837"/>
    <lineage>
        <taxon>Eukaryota</taxon>
        <taxon>Fungi</taxon>
        <taxon>Dikarya</taxon>
        <taxon>Ascomycota</taxon>
        <taxon>Pezizomycotina</taxon>
        <taxon>Sordariomycetes</taxon>
        <taxon>Hypocreomycetidae</taxon>
        <taxon>Hypocreales</taxon>
        <taxon>Cordycipitaceae</taxon>
        <taxon>Lecanicillium</taxon>
    </lineage>
</organism>
<name>A0ACC1QMP6_9HYPO</name>
<evidence type="ECO:0000313" key="2">
    <source>
        <dbReference type="Proteomes" id="UP001148737"/>
    </source>
</evidence>
<comment type="caution">
    <text evidence="1">The sequence shown here is derived from an EMBL/GenBank/DDBJ whole genome shotgun (WGS) entry which is preliminary data.</text>
</comment>
<sequence>MLIQSFIVKADVAGSVEAVVGSILEQGNHEVQSKVLRSSAGQVTEYDVDLAAASKSIIVNFNTAVAPHIKQRADEAKVKILDHTVIYHVVDDVRSALGDLLPPLVTQRVHGEADILQVFPINITRRVIRNIAGCRVRNGSIKKGTKVKVLRKGKVIYDGTIDTIRHGKKDVQEMGKGTECGIGLEDFEEFQEDDQLQTYEVISEKRRLEDEQSMATVRRSLPTWRPPRQTRWQRFRRNPALFLAQHLYPYRATKELHNSAQDAVSVVCISDTHNTRPNVPDGDLLLHAGDLTIGGSYVELQAQLDWLNTLPHRYKVVIAGNHDLLLDPAFVDRSPDRIYEGEGTSRGDLDWGTVLYLNNTATTLTFFNGRSIKVYGSPWTPMFGNWAFQYPEVRVVWPDSVPHDIDILLTHGPPKGHLDDQGKGCAQLLKEISRVRPKLVVFGHIHVARGREEVHYDRVQQAYDRIMDGKGGFWGALLMLFWLIVGRIRKPFSGVGSATTTTLVNAAVVGQTMDRADHNGTVVNM</sequence>
<proteinExistence type="predicted"/>
<dbReference type="Proteomes" id="UP001148737">
    <property type="component" value="Unassembled WGS sequence"/>
</dbReference>
<dbReference type="EMBL" id="JANAKD010001049">
    <property type="protein sequence ID" value="KAJ3484134.1"/>
    <property type="molecule type" value="Genomic_DNA"/>
</dbReference>
<protein>
    <submittedName>
        <fullName evidence="1">Uncharacterized protein</fullName>
    </submittedName>
</protein>
<evidence type="ECO:0000313" key="1">
    <source>
        <dbReference type="EMBL" id="KAJ3484134.1"/>
    </source>
</evidence>